<keyword evidence="3" id="KW-0732">Signal</keyword>
<feature type="region of interest" description="Disordered" evidence="1">
    <location>
        <begin position="2279"/>
        <end position="2316"/>
    </location>
</feature>
<dbReference type="GO" id="GO:0007165">
    <property type="term" value="P:signal transduction"/>
    <property type="evidence" value="ECO:0007669"/>
    <property type="project" value="TreeGrafter"/>
</dbReference>
<feature type="compositionally biased region" description="Acidic residues" evidence="1">
    <location>
        <begin position="2111"/>
        <end position="2141"/>
    </location>
</feature>
<feature type="region of interest" description="Disordered" evidence="1">
    <location>
        <begin position="1492"/>
        <end position="1515"/>
    </location>
</feature>
<feature type="region of interest" description="Disordered" evidence="1">
    <location>
        <begin position="2244"/>
        <end position="2263"/>
    </location>
</feature>
<dbReference type="PANTHER" id="PTHR23257">
    <property type="entry name" value="SERINE-THREONINE PROTEIN KINASE"/>
    <property type="match status" value="1"/>
</dbReference>
<dbReference type="InterPro" id="IPR011009">
    <property type="entry name" value="Kinase-like_dom_sf"/>
</dbReference>
<feature type="compositionally biased region" description="Gly residues" evidence="1">
    <location>
        <begin position="1746"/>
        <end position="1757"/>
    </location>
</feature>
<feature type="region of interest" description="Disordered" evidence="1">
    <location>
        <begin position="246"/>
        <end position="274"/>
    </location>
</feature>
<name>A0A835WEZ9_CHLIN</name>
<feature type="region of interest" description="Disordered" evidence="1">
    <location>
        <begin position="1719"/>
        <end position="1757"/>
    </location>
</feature>
<dbReference type="Gene3D" id="3.30.200.20">
    <property type="entry name" value="Phosphorylase Kinase, domain 1"/>
    <property type="match status" value="1"/>
</dbReference>
<keyword evidence="2" id="KW-1133">Transmembrane helix</keyword>
<evidence type="ECO:0000256" key="1">
    <source>
        <dbReference type="SAM" id="MobiDB-lite"/>
    </source>
</evidence>
<feature type="region of interest" description="Disordered" evidence="1">
    <location>
        <begin position="1870"/>
        <end position="1919"/>
    </location>
</feature>
<dbReference type="GO" id="GO:0005737">
    <property type="term" value="C:cytoplasm"/>
    <property type="evidence" value="ECO:0007669"/>
    <property type="project" value="TreeGrafter"/>
</dbReference>
<feature type="compositionally biased region" description="Low complexity" evidence="1">
    <location>
        <begin position="2291"/>
        <end position="2303"/>
    </location>
</feature>
<dbReference type="InterPro" id="IPR008266">
    <property type="entry name" value="Tyr_kinase_AS"/>
</dbReference>
<feature type="transmembrane region" description="Helical" evidence="2">
    <location>
        <begin position="1147"/>
        <end position="1173"/>
    </location>
</feature>
<feature type="compositionally biased region" description="Low complexity" evidence="1">
    <location>
        <begin position="1882"/>
        <end position="1919"/>
    </location>
</feature>
<protein>
    <recommendedName>
        <fullName evidence="4">Serine-threonine/tyrosine-protein kinase catalytic domain-containing protein</fullName>
    </recommendedName>
</protein>
<evidence type="ECO:0000259" key="4">
    <source>
        <dbReference type="Pfam" id="PF07714"/>
    </source>
</evidence>
<feature type="region of interest" description="Disordered" evidence="1">
    <location>
        <begin position="1563"/>
        <end position="1585"/>
    </location>
</feature>
<feature type="domain" description="Serine-threonine/tyrosine-protein kinase catalytic" evidence="4">
    <location>
        <begin position="2421"/>
        <end position="2483"/>
    </location>
</feature>
<dbReference type="InterPro" id="IPR050167">
    <property type="entry name" value="Ser_Thr_protein_kinase"/>
</dbReference>
<dbReference type="Pfam" id="PF07714">
    <property type="entry name" value="PK_Tyr_Ser-Thr"/>
    <property type="match status" value="1"/>
</dbReference>
<feature type="compositionally biased region" description="Pro residues" evidence="1">
    <location>
        <begin position="1991"/>
        <end position="2008"/>
    </location>
</feature>
<keyword evidence="2" id="KW-0472">Membrane</keyword>
<accession>A0A835WEZ9</accession>
<feature type="compositionally biased region" description="Gly residues" evidence="1">
    <location>
        <begin position="1199"/>
        <end position="1211"/>
    </location>
</feature>
<dbReference type="OrthoDB" id="546088at2759"/>
<dbReference type="PROSITE" id="PS00109">
    <property type="entry name" value="PROTEIN_KINASE_TYR"/>
    <property type="match status" value="1"/>
</dbReference>
<feature type="compositionally biased region" description="Low complexity" evidence="1">
    <location>
        <begin position="246"/>
        <end position="263"/>
    </location>
</feature>
<proteinExistence type="predicted"/>
<dbReference type="EMBL" id="JAEHOC010000001">
    <property type="protein sequence ID" value="KAG2446232.1"/>
    <property type="molecule type" value="Genomic_DNA"/>
</dbReference>
<organism evidence="5 6">
    <name type="scientific">Chlamydomonas incerta</name>
    <dbReference type="NCBI Taxonomy" id="51695"/>
    <lineage>
        <taxon>Eukaryota</taxon>
        <taxon>Viridiplantae</taxon>
        <taxon>Chlorophyta</taxon>
        <taxon>core chlorophytes</taxon>
        <taxon>Chlorophyceae</taxon>
        <taxon>CS clade</taxon>
        <taxon>Chlamydomonadales</taxon>
        <taxon>Chlamydomonadaceae</taxon>
        <taxon>Chlamydomonas</taxon>
    </lineage>
</organism>
<dbReference type="GO" id="GO:0004672">
    <property type="term" value="F:protein kinase activity"/>
    <property type="evidence" value="ECO:0007669"/>
    <property type="project" value="InterPro"/>
</dbReference>
<reference evidence="5" key="1">
    <citation type="journal article" date="2020" name="bioRxiv">
        <title>Comparative genomics of Chlamydomonas.</title>
        <authorList>
            <person name="Craig R.J."/>
            <person name="Hasan A.R."/>
            <person name="Ness R.W."/>
            <person name="Keightley P.D."/>
        </authorList>
    </citation>
    <scope>NUCLEOTIDE SEQUENCE</scope>
    <source>
        <strain evidence="5">SAG 7.73</strain>
    </source>
</reference>
<evidence type="ECO:0000313" key="6">
    <source>
        <dbReference type="Proteomes" id="UP000650467"/>
    </source>
</evidence>
<dbReference type="SUPFAM" id="SSF56112">
    <property type="entry name" value="Protein kinase-like (PK-like)"/>
    <property type="match status" value="1"/>
</dbReference>
<dbReference type="Proteomes" id="UP000650467">
    <property type="component" value="Unassembled WGS sequence"/>
</dbReference>
<evidence type="ECO:0000313" key="5">
    <source>
        <dbReference type="EMBL" id="KAG2446232.1"/>
    </source>
</evidence>
<feature type="compositionally biased region" description="Low complexity" evidence="1">
    <location>
        <begin position="1407"/>
        <end position="1422"/>
    </location>
</feature>
<keyword evidence="6" id="KW-1185">Reference proteome</keyword>
<dbReference type="PANTHER" id="PTHR23257:SF958">
    <property type="entry name" value="SERINE_THREONINE-PROTEIN KINASE WNK4"/>
    <property type="match status" value="1"/>
</dbReference>
<feature type="region of interest" description="Disordered" evidence="1">
    <location>
        <begin position="1043"/>
        <end position="1116"/>
    </location>
</feature>
<evidence type="ECO:0000256" key="2">
    <source>
        <dbReference type="SAM" id="Phobius"/>
    </source>
</evidence>
<feature type="chain" id="PRO_5032499048" description="Serine-threonine/tyrosine-protein kinase catalytic domain-containing protein" evidence="3">
    <location>
        <begin position="28"/>
        <end position="2602"/>
    </location>
</feature>
<dbReference type="Gene3D" id="1.10.510.10">
    <property type="entry name" value="Transferase(Phosphotransferase) domain 1"/>
    <property type="match status" value="2"/>
</dbReference>
<feature type="region of interest" description="Disordered" evidence="1">
    <location>
        <begin position="1199"/>
        <end position="1230"/>
    </location>
</feature>
<comment type="caution">
    <text evidence="5">The sequence shown here is derived from an EMBL/GenBank/DDBJ whole genome shotgun (WGS) entry which is preliminary data.</text>
</comment>
<feature type="region of interest" description="Disordered" evidence="1">
    <location>
        <begin position="1959"/>
        <end position="2008"/>
    </location>
</feature>
<feature type="compositionally biased region" description="Low complexity" evidence="1">
    <location>
        <begin position="1212"/>
        <end position="1230"/>
    </location>
</feature>
<feature type="region of interest" description="Disordered" evidence="1">
    <location>
        <begin position="1393"/>
        <end position="1454"/>
    </location>
</feature>
<feature type="compositionally biased region" description="Low complexity" evidence="1">
    <location>
        <begin position="1719"/>
        <end position="1745"/>
    </location>
</feature>
<feature type="compositionally biased region" description="Polar residues" evidence="1">
    <location>
        <begin position="2251"/>
        <end position="2263"/>
    </location>
</feature>
<feature type="signal peptide" evidence="3">
    <location>
        <begin position="1"/>
        <end position="27"/>
    </location>
</feature>
<feature type="compositionally biased region" description="Gly residues" evidence="1">
    <location>
        <begin position="1967"/>
        <end position="1976"/>
    </location>
</feature>
<evidence type="ECO:0000256" key="3">
    <source>
        <dbReference type="SAM" id="SignalP"/>
    </source>
</evidence>
<feature type="region of interest" description="Disordered" evidence="1">
    <location>
        <begin position="2111"/>
        <end position="2146"/>
    </location>
</feature>
<dbReference type="InterPro" id="IPR001245">
    <property type="entry name" value="Ser-Thr/Tyr_kinase_cat_dom"/>
</dbReference>
<sequence>MPSRREQRVPAAAKLLLALLLFTVGPALHVLGLDALSVSDLLARSCSSDNVRDDGTCILDGEVTLRPTNPSALLPVGVVRLSGGPRPAAAPPPRLDFADAADALLTVPADSTLSLSNMVLSGVQLPMSPYPLPLRSFLRPRGVALASAISSRLALTNVTLLLSSCNALSLHESLACGLCPGPNVTVTPAWMHVHRLETQALSLTDVRVRCAEPQLAPVPCLAHTARSGSELVAALAAYQTASLTSNASATDSGSGSTSSSTSGSSGGGLLAAAAPDAQQQVPAAQNLEQVPLYIHVPLSISLAGVPAPYRGAGGRAVMLPEPLRFNLIVIAGPAPPNTTTSTSATASNASSTAAASLGLPPGVAARPELDLAWLPYVLPIHDKLGRIRIQDLALTNLPLSPRASEMPSAVMRAAVWTFDLMRNALGVPVQQKLVLSRVTLRLPLEEVATLAADATATGKDGLRWPLAAPLGPVQCARENTVLVTVVGYLVPGAGAGGAPALQMTRGFSLGNIMEVGDTLATDAPSPVWPGPPRERCGPARLADPDAYSCTVDSGSSSSSSSGSGAAAAVQQSAAGGALRCECWVPRAAPAPAAAADLSYDSVFAVARPLCQIVPVARLQPARGIGARMRSFRRTALDLEPLDLTPVLDSLILRTGSLAVRTSVEGDLPVCLDRLDPLKGLIAFKATQANVTQPSLLMSNPENRTFLDFAGGGAAGINIAMPYAALAVRGLILLNPPPAAVHSSVAPAAAGGGGAPPRSIASIAAASAAILAVQDELVLGQVVGGPGASGDATQGLPPGLGNFTSCAWFLDFDRATSPLTEDGAPITEGYQPAGAGSTFGRITLVSGPATPRAYLESVVLVVPAAEVAALARALAAGHAAAAAAAAATAAEGDAVGSDAAAAGDAAGAANPGAGMGPAGAAGGSGLGGLDSVFSDAAVAKHARDTLLGPGTVLAGGAAARRWLAGRVAAMAAAAAAQSGSGSVNGSGSGAGVTSLAFARFAWCGLTGVDVTLTSEVPADSPFGAAAQLLQLQLPVLPLAAADARAPGGSHEAGGGGAVAGSGTGVGAGSGVEAPHGEGSSGGESGGDAAAAPSRDGSNDGGPALTADDGAAAAGSGGAAGAPGGISAAAAAAAAAVAAVSPSSSGVPIAAIAAALGGGLAACGVIAAITMYVMVRRGRREGLHDGAPGCVKAGCGGTSISGHGPGGGGGGSGKRSAGTDTRSGSATASASTSGLGSVFWSREGVRKELAAALAAGLAASRVAASSQDGSAGGGGNGGAAGAAAAAVASPDGGAAGANAGSRDAAAEAAEPVDVGELAASGVSAAACLAVNAQAPVAAAAAAGERGDACGADGSNHGNSNSMLQRWLQAQTYCVDAAAGDASVCNTEGAGLGAFGLGPSPAGPPPPPHRSQAAAAAPQLAAANDDGGGGGDACAQAEAGVGGEPQRPRRGQPQARETALVVQPARLAATADGAGSEGVVRGMDGPAVVAAPFPRQRTSTAGGDGVPRPAGSGRLSLSGRPSELAMGLAKLYAAFDRLRDGLGGTGAAGEGTAIAPAAAAAGRGAADGAMEGAGPGSAPCVATGASASWDGRPRWRQQQQAGALAPSWLAGGGGAAAAGWAAAPAGAAAAASGGPSYGAYGQPLAEERHRFVSATAIAGQTGGAAGSAAAAAAVRGEAGLWGIGGLAVSTEVGRGAQGSVVYRGRWRGLDVAVKSRLFAQTTAQQGQEQQQQQQRQADGSRLGQAALDGSGGAGGAANGGAGGAGAGVSGRALQEAALSLWCSHPNLVATYTYALHPLMAAAATAAVAAAAAAAAAGGGAGGVPAFGRQPDWYDCSQNLEGLESILAEGRYLDDEDPSASLGLPVGLPSILGLGDMRSRQGTEEGAPAPATGGSAAGQQQPQHHARAAPQQLQPHTEAAEAAAAPGAAVEAWRLVLVQEYCDGSSLHSALLAGRLRLQQQQQQQQQQQGQGQGQQGQGQGQQQAGDSASAGPQTPLPPLPAAMPPPLPPLSPPPPPHVALLLALDVARGLAHLHRCGVLHGDLSSTNVLLTAWVPRRPAPPPPPPPVGRLQQRRGSLLAPAPGRACGDGGLQDAESALAVGAVEGASYAGFALGEEEEEEEETEEDEEEATGWDLTLETEEDECGNGGGGALPSAAAAAAAAALVGTVLRASGSGAAGEAGAAFARSGAPPVAATAAAAQPSAAAAAAAGDAAADAAADADAAVAGAAAGDAPGAADAAAAAAGTAGDAAAGDSNSGQLVSPSSSAALDTWARVGATSRRDLQWHRAPSRLGLPQRAAAQEPQAAGPGDGGAAGDDDVATGQAAGAGAGACTAAARPGSAAKVGAAMPVAARSRPRFTSGTGAATAGVGVGAGAAAGGGGGVGGGGGGGQGWRLSAGGELLVMGPSAEELEADGWRQQAGLGFIAKVADFGLTGRLVAPDQTHLSGCATRRCHTLYSAPELVRDGAASRATDVYAFAVLAWELATGLPLPEALAAAPALRAWLREQTDRPLLVALRQHQQQLHGGGAAGGAAAAAAAGSEWQPSALPPALLPWPASGGAADAACRAGVPAAYRALVAQCLAEQPSERPSFPAVVAALENMLRGLV</sequence>
<feature type="compositionally biased region" description="Low complexity" evidence="1">
    <location>
        <begin position="1099"/>
        <end position="1112"/>
    </location>
</feature>
<keyword evidence="2" id="KW-0812">Transmembrane</keyword>
<gene>
    <name evidence="5" type="ORF">HXX76_000824</name>
</gene>
<feature type="compositionally biased region" description="Gly residues" evidence="1">
    <location>
        <begin position="1049"/>
        <end position="1068"/>
    </location>
</feature>